<reference evidence="2" key="1">
    <citation type="submission" date="2013-04" db="EMBL/GenBank/DDBJ databases">
        <title>The genome sequencing project of 58 acetic acid bacteria.</title>
        <authorList>
            <person name="Okamoto-Kainuma A."/>
            <person name="Ishikawa M."/>
            <person name="Umino S."/>
            <person name="Koizumi Y."/>
            <person name="Shiwa Y."/>
            <person name="Yoshikawa H."/>
            <person name="Matsutani M."/>
            <person name="Matsushita K."/>
        </authorList>
    </citation>
    <scope>NUCLEOTIDE SEQUENCE</scope>
    <source>
        <strain evidence="2">NRIC 0535</strain>
    </source>
</reference>
<organism evidence="2 3">
    <name type="scientific">Asaia krungthepensis NRIC 0535</name>
    <dbReference type="NCBI Taxonomy" id="1307925"/>
    <lineage>
        <taxon>Bacteria</taxon>
        <taxon>Pseudomonadati</taxon>
        <taxon>Pseudomonadota</taxon>
        <taxon>Alphaproteobacteria</taxon>
        <taxon>Acetobacterales</taxon>
        <taxon>Acetobacteraceae</taxon>
        <taxon>Asaia</taxon>
    </lineage>
</organism>
<feature type="compositionally biased region" description="Low complexity" evidence="1">
    <location>
        <begin position="136"/>
        <end position="150"/>
    </location>
</feature>
<gene>
    <name evidence="2" type="ORF">AA0535_2223</name>
</gene>
<dbReference type="Proteomes" id="UP001062776">
    <property type="component" value="Unassembled WGS sequence"/>
</dbReference>
<feature type="region of interest" description="Disordered" evidence="1">
    <location>
        <begin position="105"/>
        <end position="150"/>
    </location>
</feature>
<evidence type="ECO:0000313" key="3">
    <source>
        <dbReference type="Proteomes" id="UP001062776"/>
    </source>
</evidence>
<name>A0ABQ0Q4M2_9PROT</name>
<protein>
    <submittedName>
        <fullName evidence="2">Uncharacterized protein</fullName>
    </submittedName>
</protein>
<evidence type="ECO:0000256" key="1">
    <source>
        <dbReference type="SAM" id="MobiDB-lite"/>
    </source>
</evidence>
<sequence length="150" mass="15973">MLPMKLDIPLQSAVTITIDPVRKVLSITDEDSPDPSPGYVASRHVWNETDGQARALRDHGRDASPRLAPPAAALISRLFTRKLTWAGMLAGFCFLGFMYARHSGPSAHPAPQGSLTVQQAPPSLKLPSPPRMEVTPPAAAASPNAAFGLD</sequence>
<dbReference type="EMBL" id="BAPV01000040">
    <property type="protein sequence ID" value="GBQ91162.1"/>
    <property type="molecule type" value="Genomic_DNA"/>
</dbReference>
<accession>A0ABQ0Q4M2</accession>
<evidence type="ECO:0000313" key="2">
    <source>
        <dbReference type="EMBL" id="GBQ91162.1"/>
    </source>
</evidence>
<comment type="caution">
    <text evidence="2">The sequence shown here is derived from an EMBL/GenBank/DDBJ whole genome shotgun (WGS) entry which is preliminary data.</text>
</comment>
<proteinExistence type="predicted"/>
<keyword evidence="3" id="KW-1185">Reference proteome</keyword>